<keyword evidence="4 5" id="KW-0720">Serine protease</keyword>
<keyword evidence="3 5" id="KW-0378">Hydrolase</keyword>
<dbReference type="GeneID" id="42982478"/>
<keyword evidence="6" id="KW-0472">Membrane</keyword>
<dbReference type="Pfam" id="PF22694">
    <property type="entry name" value="CtpB_N-like"/>
    <property type="match status" value="1"/>
</dbReference>
<dbReference type="CDD" id="cd06782">
    <property type="entry name" value="cpPDZ_CPP-like"/>
    <property type="match status" value="1"/>
</dbReference>
<evidence type="ECO:0000313" key="7">
    <source>
        <dbReference type="EMBL" id="ANK62965.1"/>
    </source>
</evidence>
<evidence type="ECO:0000313" key="8">
    <source>
        <dbReference type="Proteomes" id="UP000078582"/>
    </source>
</evidence>
<dbReference type="AlphaFoldDB" id="A0A192H3L9"/>
<dbReference type="Pfam" id="PF01471">
    <property type="entry name" value="PG_binding_1"/>
    <property type="match status" value="1"/>
</dbReference>
<dbReference type="Gene3D" id="2.30.42.10">
    <property type="match status" value="1"/>
</dbReference>
<dbReference type="FunFam" id="2.30.42.10:FF:000063">
    <property type="entry name" value="Peptidase, S41 family"/>
    <property type="match status" value="1"/>
</dbReference>
<dbReference type="InterPro" id="IPR005151">
    <property type="entry name" value="Tail-specific_protease"/>
</dbReference>
<keyword evidence="6" id="KW-0812">Transmembrane</keyword>
<dbReference type="Pfam" id="PF03572">
    <property type="entry name" value="Peptidase_S41"/>
    <property type="match status" value="1"/>
</dbReference>
<dbReference type="PANTHER" id="PTHR32060:SF30">
    <property type="entry name" value="CARBOXY-TERMINAL PROCESSING PROTEASE CTPA"/>
    <property type="match status" value="1"/>
</dbReference>
<gene>
    <name evidence="7" type="ORF">AYR53_09440</name>
</gene>
<dbReference type="OrthoDB" id="9812068at2"/>
<dbReference type="InterPro" id="IPR036034">
    <property type="entry name" value="PDZ_sf"/>
</dbReference>
<dbReference type="SMART" id="SM00245">
    <property type="entry name" value="TSPc"/>
    <property type="match status" value="1"/>
</dbReference>
<dbReference type="SUPFAM" id="SSF52096">
    <property type="entry name" value="ClpP/crotonase"/>
    <property type="match status" value="1"/>
</dbReference>
<dbReference type="PROSITE" id="PS50106">
    <property type="entry name" value="PDZ"/>
    <property type="match status" value="1"/>
</dbReference>
<organism evidence="7 8">
    <name type="scientific">Loigolactobacillus backii</name>
    <dbReference type="NCBI Taxonomy" id="375175"/>
    <lineage>
        <taxon>Bacteria</taxon>
        <taxon>Bacillati</taxon>
        <taxon>Bacillota</taxon>
        <taxon>Bacilli</taxon>
        <taxon>Lactobacillales</taxon>
        <taxon>Lactobacillaceae</taxon>
        <taxon>Loigolactobacillus</taxon>
    </lineage>
</organism>
<dbReference type="RefSeq" id="WP_068280579.1">
    <property type="nucleotide sequence ID" value="NZ_CP014873.1"/>
</dbReference>
<name>A0A192H3L9_9LACO</name>
<proteinExistence type="inferred from homology"/>
<evidence type="ECO:0000256" key="5">
    <source>
        <dbReference type="RuleBase" id="RU004404"/>
    </source>
</evidence>
<feature type="transmembrane region" description="Helical" evidence="6">
    <location>
        <begin position="12"/>
        <end position="34"/>
    </location>
</feature>
<dbReference type="SUPFAM" id="SSF47090">
    <property type="entry name" value="PGBD-like"/>
    <property type="match status" value="1"/>
</dbReference>
<accession>A0A192H3L9</accession>
<dbReference type="SMART" id="SM00228">
    <property type="entry name" value="PDZ"/>
    <property type="match status" value="1"/>
</dbReference>
<protein>
    <submittedName>
        <fullName evidence="7">Peptidase S41</fullName>
    </submittedName>
</protein>
<dbReference type="InterPro" id="IPR055210">
    <property type="entry name" value="CtpA/B_N"/>
</dbReference>
<dbReference type="GO" id="GO:0030288">
    <property type="term" value="C:outer membrane-bounded periplasmic space"/>
    <property type="evidence" value="ECO:0007669"/>
    <property type="project" value="TreeGrafter"/>
</dbReference>
<dbReference type="Gene3D" id="3.30.750.44">
    <property type="match status" value="1"/>
</dbReference>
<dbReference type="NCBIfam" id="TIGR00225">
    <property type="entry name" value="prc"/>
    <property type="match status" value="1"/>
</dbReference>
<dbReference type="Pfam" id="PF00595">
    <property type="entry name" value="PDZ"/>
    <property type="match status" value="1"/>
</dbReference>
<dbReference type="SUPFAM" id="SSF50156">
    <property type="entry name" value="PDZ domain-like"/>
    <property type="match status" value="1"/>
</dbReference>
<evidence type="ECO:0000256" key="2">
    <source>
        <dbReference type="ARBA" id="ARBA00022670"/>
    </source>
</evidence>
<dbReference type="GO" id="GO:0004175">
    <property type="term" value="F:endopeptidase activity"/>
    <property type="evidence" value="ECO:0007669"/>
    <property type="project" value="TreeGrafter"/>
</dbReference>
<comment type="similarity">
    <text evidence="1 5">Belongs to the peptidase S41A family.</text>
</comment>
<dbReference type="GO" id="GO:0008236">
    <property type="term" value="F:serine-type peptidase activity"/>
    <property type="evidence" value="ECO:0007669"/>
    <property type="project" value="UniProtKB-KW"/>
</dbReference>
<dbReference type="CDD" id="cd07560">
    <property type="entry name" value="Peptidase_S41_CPP"/>
    <property type="match status" value="1"/>
</dbReference>
<evidence type="ECO:0000256" key="6">
    <source>
        <dbReference type="SAM" id="Phobius"/>
    </source>
</evidence>
<dbReference type="Gene3D" id="3.90.226.10">
    <property type="entry name" value="2-enoyl-CoA Hydratase, Chain A, domain 1"/>
    <property type="match status" value="1"/>
</dbReference>
<dbReference type="Proteomes" id="UP000078582">
    <property type="component" value="Chromosome"/>
</dbReference>
<dbReference type="InterPro" id="IPR036365">
    <property type="entry name" value="PGBD-like_sf"/>
</dbReference>
<dbReference type="InterPro" id="IPR002477">
    <property type="entry name" value="Peptidoglycan-bd-like"/>
</dbReference>
<keyword evidence="2 5" id="KW-0645">Protease</keyword>
<dbReference type="GO" id="GO:0006508">
    <property type="term" value="P:proteolysis"/>
    <property type="evidence" value="ECO:0007669"/>
    <property type="project" value="UniProtKB-KW"/>
</dbReference>
<dbReference type="InterPro" id="IPR036366">
    <property type="entry name" value="PGBDSf"/>
</dbReference>
<keyword evidence="6" id="KW-1133">Transmembrane helix</keyword>
<keyword evidence="8" id="KW-1185">Reference proteome</keyword>
<dbReference type="PANTHER" id="PTHR32060">
    <property type="entry name" value="TAIL-SPECIFIC PROTEASE"/>
    <property type="match status" value="1"/>
</dbReference>
<dbReference type="InterPro" id="IPR029045">
    <property type="entry name" value="ClpP/crotonase-like_dom_sf"/>
</dbReference>
<dbReference type="InterPro" id="IPR001478">
    <property type="entry name" value="PDZ"/>
</dbReference>
<dbReference type="EMBL" id="CP014873">
    <property type="protein sequence ID" value="ANK62965.1"/>
    <property type="molecule type" value="Genomic_DNA"/>
</dbReference>
<dbReference type="Gene3D" id="1.10.101.10">
    <property type="entry name" value="PGBD-like superfamily/PGBD"/>
    <property type="match status" value="1"/>
</dbReference>
<dbReference type="GO" id="GO:0007165">
    <property type="term" value="P:signal transduction"/>
    <property type="evidence" value="ECO:0007669"/>
    <property type="project" value="TreeGrafter"/>
</dbReference>
<dbReference type="InterPro" id="IPR004447">
    <property type="entry name" value="Peptidase_S41A"/>
</dbReference>
<dbReference type="STRING" id="375175.AYR53_09440"/>
<reference evidence="7 8" key="1">
    <citation type="submission" date="2016-03" db="EMBL/GenBank/DDBJ databases">
        <title>Pediococcus and Lactobacillus from brewery environment - whole genome sequencing and assembly.</title>
        <authorList>
            <person name="Behr J."/>
            <person name="Geissler A.J."/>
            <person name="Vogel R.F."/>
        </authorList>
    </citation>
    <scope>NUCLEOTIDE SEQUENCE [LARGE SCALE GENOMIC DNA]</scope>
    <source>
        <strain evidence="7 8">TMW 1.1989</strain>
    </source>
</reference>
<evidence type="ECO:0000256" key="1">
    <source>
        <dbReference type="ARBA" id="ARBA00009179"/>
    </source>
</evidence>
<evidence type="ECO:0000256" key="3">
    <source>
        <dbReference type="ARBA" id="ARBA00022801"/>
    </source>
</evidence>
<sequence>MAQKKRKRQVRLPIFISSVVLAFVVGVFGTVILLTAHFNAQTAATGSYPAGFEKLNAVYQTIDQNYYKKVSKKKLMNGAINGMISSLGDPYSEYLTGSDAGDLNNTISGNFEGIGAEVQKAGGRIQIISPIAGSPAKKAGLRANDVIMSINGDSTSGLTVNQAVAKIRGKKGTDVKLTIKRGDHNFNVTVKRDVIPVKTVNAHIVKKQPTVGYIQITTFSNPTFKEMKTAVKKLRSEGAKSFIVDVRGNPGGLMDQALKISSMFLKNGQTIMKVQPRTGQPEVYKASKKQDGGFKITEPTTVLIDDGSASAAEIFSAALNQSAHDPLVGTKSFGKGTVQNVTNFKDKSEFKITIAKWLTPNGDWINKKGLTPTTKADYPSYAYLPVVNGKKTYQQGDVNTNIKTLQKALTALGQNPGEANGYFSPQTEQAVKAYQATAKLPQTGKLDPATIDKMQVALTQKISQNDVPLEKALAQMKK</sequence>
<evidence type="ECO:0000256" key="4">
    <source>
        <dbReference type="ARBA" id="ARBA00022825"/>
    </source>
</evidence>